<dbReference type="Gene3D" id="3.40.190.10">
    <property type="entry name" value="Periplasmic binding protein-like II"/>
    <property type="match status" value="2"/>
</dbReference>
<dbReference type="SUPFAM" id="SSF53850">
    <property type="entry name" value="Periplasmic binding protein-like II"/>
    <property type="match status" value="1"/>
</dbReference>
<dbReference type="PANTHER" id="PTHR37167">
    <property type="entry name" value="1,4-DIHYDROXY-6-NAPHTOATE SYNTHASE"/>
    <property type="match status" value="1"/>
</dbReference>
<dbReference type="Pfam" id="PF02621">
    <property type="entry name" value="VitK2_biosynth"/>
    <property type="match status" value="1"/>
</dbReference>
<dbReference type="InterPro" id="IPR003773">
    <property type="entry name" value="Menaquinone_biosynth"/>
</dbReference>
<dbReference type="STRING" id="1156395.DBT_2143"/>
<dbReference type="OrthoDB" id="9809439at2"/>
<evidence type="ECO:0000256" key="3">
    <source>
        <dbReference type="ARBA" id="ARBA00023239"/>
    </source>
</evidence>
<sequence>MNKKLTLGISSCPNDTFMFYALLHNKVAHPFDLEVTIRDVEELNQLVLRQELDVSKVSYHLAGLVQNNYQILDAGSALGWGCGPLVVTRKDSNFEELKGKKVAIPGEYTTANLLLKLFEPNIKETVPILFSKIPKKVQMGEFDAGLIIHETRFTYEDLGLRLLVDLGKWWEDSTHLPIPLGGIVLKRRFQPEVKSMFEKALRQSIVYAWDNVDEVMPFMKKWARELDDEVILNHVRLYVNDYSVSLGTDGKKAVEFLFSLGIEKGIFSERN</sequence>
<gene>
    <name evidence="4" type="primary">mqnD</name>
    <name evidence="5" type="ORF">DBT_2143</name>
</gene>
<evidence type="ECO:0000313" key="5">
    <source>
        <dbReference type="EMBL" id="OCC14414.1"/>
    </source>
</evidence>
<accession>A0A1B9F3K0</accession>
<comment type="catalytic activity">
    <reaction evidence="4">
        <text>cyclic dehypoxanthinylfutalosinate = 1,4-dihydroxy-6-naphthoate + dihydroxyacetone</text>
        <dbReference type="Rhea" id="RHEA:33087"/>
        <dbReference type="ChEBI" id="CHEBI:16016"/>
        <dbReference type="ChEBI" id="CHEBI:64254"/>
        <dbReference type="ChEBI" id="CHEBI:64270"/>
        <dbReference type="EC" id="4.1.99.29"/>
    </reaction>
</comment>
<comment type="pathway">
    <text evidence="1 4">Quinol/quinone metabolism; menaquinone biosynthesis.</text>
</comment>
<organism evidence="5 6">
    <name type="scientific">Dissulfuribacter thermophilus</name>
    <dbReference type="NCBI Taxonomy" id="1156395"/>
    <lineage>
        <taxon>Bacteria</taxon>
        <taxon>Pseudomonadati</taxon>
        <taxon>Thermodesulfobacteriota</taxon>
        <taxon>Dissulfuribacteria</taxon>
        <taxon>Dissulfuribacterales</taxon>
        <taxon>Dissulfuribacteraceae</taxon>
        <taxon>Dissulfuribacter</taxon>
    </lineage>
</organism>
<dbReference type="EMBL" id="MAGO01000012">
    <property type="protein sequence ID" value="OCC14414.1"/>
    <property type="molecule type" value="Genomic_DNA"/>
</dbReference>
<feature type="binding site" evidence="4">
    <location>
        <begin position="56"/>
        <end position="58"/>
    </location>
    <ligand>
        <name>substrate</name>
    </ligand>
</feature>
<dbReference type="GO" id="GO:0016830">
    <property type="term" value="F:carbon-carbon lyase activity"/>
    <property type="evidence" value="ECO:0007669"/>
    <property type="project" value="UniProtKB-UniRule"/>
</dbReference>
<dbReference type="GO" id="GO:0009234">
    <property type="term" value="P:menaquinone biosynthetic process"/>
    <property type="evidence" value="ECO:0007669"/>
    <property type="project" value="UniProtKB-UniRule"/>
</dbReference>
<protein>
    <recommendedName>
        <fullName evidence="4">1,4-dihydroxy-6-naphtoate synthase</fullName>
        <ecNumber evidence="4">4.1.99.29</ecNumber>
    </recommendedName>
    <alternativeName>
        <fullName evidence="4">Menaquinone biosynthetic enzyme MqnD</fullName>
    </alternativeName>
</protein>
<dbReference type="EC" id="4.1.99.29" evidence="4"/>
<dbReference type="UniPathway" id="UPA00079"/>
<dbReference type="RefSeq" id="WP_067620073.1">
    <property type="nucleotide sequence ID" value="NZ_MAGO01000012.1"/>
</dbReference>
<reference evidence="5 6" key="1">
    <citation type="submission" date="2016-06" db="EMBL/GenBank/DDBJ databases">
        <title>Respiratory ammonification of nitrate coupled to the oxidation of elemental sulfur in deep-sea autotrophic thermophilic bacteria.</title>
        <authorList>
            <person name="Slobodkina G.B."/>
            <person name="Mardanov A.V."/>
            <person name="Ravin N.V."/>
            <person name="Frolova A.A."/>
            <person name="Viryasiv M.B."/>
            <person name="Chernyh N.A."/>
            <person name="Bonch-Osmolovskaya E.A."/>
            <person name="Slobodkin A.I."/>
        </authorList>
    </citation>
    <scope>NUCLEOTIDE SEQUENCE [LARGE SCALE GENOMIC DNA]</scope>
    <source>
        <strain evidence="5 6">S69</strain>
    </source>
</reference>
<evidence type="ECO:0000256" key="1">
    <source>
        <dbReference type="ARBA" id="ARBA00004863"/>
    </source>
</evidence>
<feature type="binding site" evidence="4">
    <location>
        <begin position="110"/>
        <end position="111"/>
    </location>
    <ligand>
        <name>substrate</name>
    </ligand>
</feature>
<comment type="function">
    <text evidence="4">Catalyzes the conversion of cyclic dehypoxanthine futalosine (cyclic DHFL) into 1,4-dihydroxy-6-naphthoate, a step in the biosynthesis of menaquinone (MK, vitamin K2).</text>
</comment>
<keyword evidence="6" id="KW-1185">Reference proteome</keyword>
<evidence type="ECO:0000256" key="4">
    <source>
        <dbReference type="HAMAP-Rule" id="MF_00996"/>
    </source>
</evidence>
<evidence type="ECO:0000256" key="2">
    <source>
        <dbReference type="ARBA" id="ARBA00022428"/>
    </source>
</evidence>
<dbReference type="HAMAP" id="MF_00996">
    <property type="entry name" value="MqnD"/>
    <property type="match status" value="1"/>
</dbReference>
<dbReference type="PANTHER" id="PTHR37167:SF1">
    <property type="entry name" value="1,4-DIHYDROXY-6-NAPHTOATE SYNTHASE"/>
    <property type="match status" value="1"/>
</dbReference>
<comment type="similarity">
    <text evidence="4">Belongs to the MqnA/MqnD family. MqnD subfamily.</text>
</comment>
<proteinExistence type="inferred from homology"/>
<dbReference type="CDD" id="cd13635">
    <property type="entry name" value="PBP2_Ttha1568_Mqnd"/>
    <property type="match status" value="1"/>
</dbReference>
<comment type="caution">
    <text evidence="5">The sequence shown here is derived from an EMBL/GenBank/DDBJ whole genome shotgun (WGS) entry which is preliminary data.</text>
</comment>
<dbReference type="PATRIC" id="fig|1156395.6.peg.2169"/>
<keyword evidence="3 4" id="KW-0456">Lyase</keyword>
<dbReference type="InterPro" id="IPR030869">
    <property type="entry name" value="MqnD"/>
</dbReference>
<feature type="active site" description="Proton acceptor" evidence="4">
    <location>
        <position position="149"/>
    </location>
</feature>
<keyword evidence="2 4" id="KW-0474">Menaquinone biosynthesis</keyword>
<name>A0A1B9F3K0_9BACT</name>
<dbReference type="Proteomes" id="UP000093080">
    <property type="component" value="Unassembled WGS sequence"/>
</dbReference>
<evidence type="ECO:0000313" key="6">
    <source>
        <dbReference type="Proteomes" id="UP000093080"/>
    </source>
</evidence>
<dbReference type="AlphaFoldDB" id="A0A1B9F3K0"/>